<sequence length="242" mass="26199">MALSVSARKQLPAFELKISFSVPAGNVLAVIGPSGSGKSTLLRIIAGLDAPDRGYIALKGAPLVDTQAKLILPPQRRHIALVFQDHGLFPHMTLKENVLYAAKDKHMAIALLERFGIVSLRGNLPAQLSGGERQRGAICQALAMKPAALLLDEPFSALDLENRLTLRREVVDLTKAMGIPVVHVTHDLHEALDVGDTLLALRMGRSDEQWKQRQLTLLAEELKPREGGILPAPAMAERLAAS</sequence>
<dbReference type="InterPro" id="IPR050093">
    <property type="entry name" value="ABC_SmlMolc_Importer"/>
</dbReference>
<dbReference type="STRING" id="690850.Desaf_2937"/>
<dbReference type="Gene3D" id="3.40.50.300">
    <property type="entry name" value="P-loop containing nucleotide triphosphate hydrolases"/>
    <property type="match status" value="1"/>
</dbReference>
<dbReference type="AlphaFoldDB" id="F3Z236"/>
<dbReference type="PANTHER" id="PTHR42781">
    <property type="entry name" value="SPERMIDINE/PUTRESCINE IMPORT ATP-BINDING PROTEIN POTA"/>
    <property type="match status" value="1"/>
</dbReference>
<dbReference type="Pfam" id="PF00005">
    <property type="entry name" value="ABC_tran"/>
    <property type="match status" value="1"/>
</dbReference>
<keyword evidence="2" id="KW-0547">Nucleotide-binding</keyword>
<accession>F3Z236</accession>
<dbReference type="HOGENOM" id="CLU_000604_1_22_7"/>
<dbReference type="InterPro" id="IPR003439">
    <property type="entry name" value="ABC_transporter-like_ATP-bd"/>
</dbReference>
<organism evidence="5 6">
    <name type="scientific">Desulfocurvibacter africanus subsp. africanus str. Walvis Bay</name>
    <dbReference type="NCBI Taxonomy" id="690850"/>
    <lineage>
        <taxon>Bacteria</taxon>
        <taxon>Pseudomonadati</taxon>
        <taxon>Thermodesulfobacteriota</taxon>
        <taxon>Desulfovibrionia</taxon>
        <taxon>Desulfovibrionales</taxon>
        <taxon>Desulfovibrionaceae</taxon>
        <taxon>Desulfocurvibacter</taxon>
    </lineage>
</organism>
<evidence type="ECO:0000256" key="2">
    <source>
        <dbReference type="ARBA" id="ARBA00022741"/>
    </source>
</evidence>
<keyword evidence="3" id="KW-0067">ATP-binding</keyword>
<dbReference type="PROSITE" id="PS50893">
    <property type="entry name" value="ABC_TRANSPORTER_2"/>
    <property type="match status" value="1"/>
</dbReference>
<evidence type="ECO:0000256" key="3">
    <source>
        <dbReference type="ARBA" id="ARBA00022840"/>
    </source>
</evidence>
<feature type="domain" description="ABC transporter" evidence="4">
    <location>
        <begin position="1"/>
        <end position="228"/>
    </location>
</feature>
<keyword evidence="6" id="KW-1185">Reference proteome</keyword>
<dbReference type="SUPFAM" id="SSF52540">
    <property type="entry name" value="P-loop containing nucleoside triphosphate hydrolases"/>
    <property type="match status" value="1"/>
</dbReference>
<evidence type="ECO:0000256" key="1">
    <source>
        <dbReference type="ARBA" id="ARBA00022448"/>
    </source>
</evidence>
<evidence type="ECO:0000259" key="4">
    <source>
        <dbReference type="PROSITE" id="PS50893"/>
    </source>
</evidence>
<evidence type="ECO:0000313" key="5">
    <source>
        <dbReference type="EMBL" id="EGJ51245.1"/>
    </source>
</evidence>
<dbReference type="EMBL" id="CP003221">
    <property type="protein sequence ID" value="EGJ51245.1"/>
    <property type="molecule type" value="Genomic_DNA"/>
</dbReference>
<proteinExistence type="predicted"/>
<dbReference type="InterPro" id="IPR027417">
    <property type="entry name" value="P-loop_NTPase"/>
</dbReference>
<dbReference type="RefSeq" id="WP_014260901.1">
    <property type="nucleotide sequence ID" value="NC_016629.1"/>
</dbReference>
<name>F3Z236_DESAF</name>
<dbReference type="SMART" id="SM00382">
    <property type="entry name" value="AAA"/>
    <property type="match status" value="1"/>
</dbReference>
<dbReference type="KEGG" id="daf:Desaf_2937"/>
<dbReference type="eggNOG" id="COG3842">
    <property type="taxonomic scope" value="Bacteria"/>
</dbReference>
<dbReference type="InterPro" id="IPR003593">
    <property type="entry name" value="AAA+_ATPase"/>
</dbReference>
<evidence type="ECO:0000313" key="6">
    <source>
        <dbReference type="Proteomes" id="UP000007844"/>
    </source>
</evidence>
<protein>
    <submittedName>
        <fullName evidence="5">Molybdate-transporting ATPase</fullName>
    </submittedName>
</protein>
<reference evidence="5 6" key="1">
    <citation type="journal article" date="2011" name="J. Bacteriol.">
        <title>Genome sequence of the mercury-methylating and pleomorphic Desulfovibrio africanus Strain Walvis Bay.</title>
        <authorList>
            <person name="Brown S.D."/>
            <person name="Wall J.D."/>
            <person name="Kucken A.M."/>
            <person name="Gilmour C.C."/>
            <person name="Podar M."/>
            <person name="Brandt C.C."/>
            <person name="Teshima H."/>
            <person name="Detter J.C."/>
            <person name="Han C.S."/>
            <person name="Land M.L."/>
            <person name="Lucas S."/>
            <person name="Han J."/>
            <person name="Pennacchio L."/>
            <person name="Nolan M."/>
            <person name="Pitluck S."/>
            <person name="Woyke T."/>
            <person name="Goodwin L."/>
            <person name="Palumbo A.V."/>
            <person name="Elias D.A."/>
        </authorList>
    </citation>
    <scope>NUCLEOTIDE SEQUENCE [LARGE SCALE GENOMIC DNA]</scope>
    <source>
        <strain evidence="5 6">Walvis Bay</strain>
    </source>
</reference>
<dbReference type="PANTHER" id="PTHR42781:SF4">
    <property type="entry name" value="SPERMIDINE_PUTRESCINE IMPORT ATP-BINDING PROTEIN POTA"/>
    <property type="match status" value="1"/>
</dbReference>
<gene>
    <name evidence="5" type="ORF">Desaf_2937</name>
</gene>
<dbReference type="Proteomes" id="UP000007844">
    <property type="component" value="Chromosome"/>
</dbReference>
<dbReference type="GO" id="GO:0016887">
    <property type="term" value="F:ATP hydrolysis activity"/>
    <property type="evidence" value="ECO:0007669"/>
    <property type="project" value="InterPro"/>
</dbReference>
<dbReference type="GO" id="GO:0005524">
    <property type="term" value="F:ATP binding"/>
    <property type="evidence" value="ECO:0007669"/>
    <property type="project" value="UniProtKB-KW"/>
</dbReference>
<keyword evidence="1" id="KW-0813">Transport</keyword>